<dbReference type="Proteomes" id="UP000469452">
    <property type="component" value="Unassembled WGS sequence"/>
</dbReference>
<evidence type="ECO:0000313" key="3">
    <source>
        <dbReference type="Proteomes" id="UP000469452"/>
    </source>
</evidence>
<gene>
    <name evidence="2" type="ORF">AaE_003403</name>
</gene>
<evidence type="ECO:0000313" key="2">
    <source>
        <dbReference type="EMBL" id="KAF0761689.1"/>
    </source>
</evidence>
<sequence>MKDASTQFTGNHVLIQADLNPHHQGGACNDTTAHFQSPPPFSCHTSPKPQPPVEPTTDSTQPPPDPNAPVDSHGMMGTFMDATMASVNTTLSTSMYRQQLQHIQTQIRRKRLESERVMREAMAYRYTSMDAAEKFVGLNRPKKLSLWQALMQVDPLMSKEQAMKIEAMSKSA</sequence>
<name>A0A6A5AL62_APHAT</name>
<proteinExistence type="predicted"/>
<dbReference type="EMBL" id="VJMI01008262">
    <property type="protein sequence ID" value="KAF0761689.1"/>
    <property type="molecule type" value="Genomic_DNA"/>
</dbReference>
<protein>
    <submittedName>
        <fullName evidence="2">Uncharacterized protein</fullName>
    </submittedName>
</protein>
<dbReference type="AlphaFoldDB" id="A0A6A5AL62"/>
<evidence type="ECO:0000256" key="1">
    <source>
        <dbReference type="SAM" id="MobiDB-lite"/>
    </source>
</evidence>
<organism evidence="2 3">
    <name type="scientific">Aphanomyces astaci</name>
    <name type="common">Crayfish plague agent</name>
    <dbReference type="NCBI Taxonomy" id="112090"/>
    <lineage>
        <taxon>Eukaryota</taxon>
        <taxon>Sar</taxon>
        <taxon>Stramenopiles</taxon>
        <taxon>Oomycota</taxon>
        <taxon>Saprolegniomycetes</taxon>
        <taxon>Saprolegniales</taxon>
        <taxon>Verrucalvaceae</taxon>
        <taxon>Aphanomyces</taxon>
    </lineage>
</organism>
<dbReference type="VEuPathDB" id="FungiDB:H257_02547"/>
<comment type="caution">
    <text evidence="2">The sequence shown here is derived from an EMBL/GenBank/DDBJ whole genome shotgun (WGS) entry which is preliminary data.</text>
</comment>
<accession>A0A6A5AL62</accession>
<reference evidence="2 3" key="1">
    <citation type="submission" date="2019-06" db="EMBL/GenBank/DDBJ databases">
        <title>Genomics analysis of Aphanomyces spp. identifies a new class of oomycete effector associated with host adaptation.</title>
        <authorList>
            <person name="Gaulin E."/>
        </authorList>
    </citation>
    <scope>NUCLEOTIDE SEQUENCE [LARGE SCALE GENOMIC DNA]</scope>
    <source>
        <strain evidence="2 3">E</strain>
    </source>
</reference>
<feature type="region of interest" description="Disordered" evidence="1">
    <location>
        <begin position="24"/>
        <end position="76"/>
    </location>
</feature>